<reference evidence="5 6" key="1">
    <citation type="journal article" date="2015" name="Microbes Environ.">
        <title>Distribution and evolution of nitrogen fixation genes in the phylum bacteroidetes.</title>
        <authorList>
            <person name="Inoue J."/>
            <person name="Oshima K."/>
            <person name="Suda W."/>
            <person name="Sakamoto M."/>
            <person name="Iino T."/>
            <person name="Noda S."/>
            <person name="Hongoh Y."/>
            <person name="Hattori M."/>
            <person name="Ohkuma M."/>
        </authorList>
    </citation>
    <scope>NUCLEOTIDE SEQUENCE [LARGE SCALE GENOMIC DNA]</scope>
    <source>
        <strain evidence="5">JCM 15548</strain>
    </source>
</reference>
<proteinExistence type="predicted"/>
<dbReference type="PROSITE" id="PS51900">
    <property type="entry name" value="CB"/>
    <property type="match status" value="1"/>
</dbReference>
<dbReference type="Gene3D" id="1.10.150.130">
    <property type="match status" value="1"/>
</dbReference>
<protein>
    <recommendedName>
        <fullName evidence="4">Core-binding (CB) domain-containing protein</fullName>
    </recommendedName>
</protein>
<dbReference type="InterPro" id="IPR011010">
    <property type="entry name" value="DNA_brk_join_enz"/>
</dbReference>
<dbReference type="SUPFAM" id="SSF56349">
    <property type="entry name" value="DNA breaking-rejoining enzymes"/>
    <property type="match status" value="1"/>
</dbReference>
<dbReference type="AlphaFoldDB" id="A0A0E9LRE9"/>
<dbReference type="GO" id="GO:0003677">
    <property type="term" value="F:DNA binding"/>
    <property type="evidence" value="ECO:0007669"/>
    <property type="project" value="UniProtKB-UniRule"/>
</dbReference>
<evidence type="ECO:0000313" key="5">
    <source>
        <dbReference type="EMBL" id="GAO27834.1"/>
    </source>
</evidence>
<dbReference type="GO" id="GO:0015074">
    <property type="term" value="P:DNA integration"/>
    <property type="evidence" value="ECO:0007669"/>
    <property type="project" value="UniProtKB-KW"/>
</dbReference>
<evidence type="ECO:0000313" key="6">
    <source>
        <dbReference type="Proteomes" id="UP000032900"/>
    </source>
</evidence>
<accession>A0A0E9LRE9</accession>
<evidence type="ECO:0000256" key="1">
    <source>
        <dbReference type="ARBA" id="ARBA00022908"/>
    </source>
</evidence>
<dbReference type="EMBL" id="BAZW01000110">
    <property type="protein sequence ID" value="GAO27834.1"/>
    <property type="molecule type" value="Genomic_DNA"/>
</dbReference>
<comment type="caution">
    <text evidence="5">The sequence shown here is derived from an EMBL/GenBank/DDBJ whole genome shotgun (WGS) entry which is preliminary data.</text>
</comment>
<feature type="domain" description="Core-binding (CB)" evidence="4">
    <location>
        <begin position="18"/>
        <end position="103"/>
    </location>
</feature>
<evidence type="ECO:0000256" key="3">
    <source>
        <dbReference type="PROSITE-ProRule" id="PRU01248"/>
    </source>
</evidence>
<dbReference type="STRING" id="1236989.JCM15548_14690"/>
<evidence type="ECO:0000256" key="2">
    <source>
        <dbReference type="ARBA" id="ARBA00023125"/>
    </source>
</evidence>
<keyword evidence="1" id="KW-0229">DNA integration</keyword>
<gene>
    <name evidence="5" type="ORF">JCM15548_14690</name>
</gene>
<keyword evidence="2 3" id="KW-0238">DNA-binding</keyword>
<dbReference type="OrthoDB" id="1407105at2"/>
<evidence type="ECO:0000259" key="4">
    <source>
        <dbReference type="PROSITE" id="PS51900"/>
    </source>
</evidence>
<dbReference type="InterPro" id="IPR010998">
    <property type="entry name" value="Integrase_recombinase_N"/>
</dbReference>
<name>A0A0E9LRE9_9BACT</name>
<organism evidence="5 6">
    <name type="scientific">Geofilum rubicundum JCM 15548</name>
    <dbReference type="NCBI Taxonomy" id="1236989"/>
    <lineage>
        <taxon>Bacteria</taxon>
        <taxon>Pseudomonadati</taxon>
        <taxon>Bacteroidota</taxon>
        <taxon>Bacteroidia</taxon>
        <taxon>Marinilabiliales</taxon>
        <taxon>Marinilabiliaceae</taxon>
        <taxon>Geofilum</taxon>
    </lineage>
</organism>
<dbReference type="RefSeq" id="WP_062128925.1">
    <property type="nucleotide sequence ID" value="NZ_BAZW01000110.1"/>
</dbReference>
<dbReference type="Proteomes" id="UP000032900">
    <property type="component" value="Unassembled WGS sequence"/>
</dbReference>
<dbReference type="InterPro" id="IPR044068">
    <property type="entry name" value="CB"/>
</dbReference>
<keyword evidence="6" id="KW-1185">Reference proteome</keyword>
<sequence>MRKKPEYIFNKEIESKLTGFKTYLQELGNGASTIRQKSNYAGYFLSWLETEHLQPEDTRYNDLLSFIDYCKLEVDALSGVEGNSKRHINSKLRSIRNFYEYLKQSNSTIINPAANLNLKGIRQKLPSNIIDFKELENLYQSLGTTTNREKRNKIILGILVYQA</sequence>